<evidence type="ECO:0000313" key="1">
    <source>
        <dbReference type="EMBL" id="CEF87001.1"/>
    </source>
</evidence>
<evidence type="ECO:0000313" key="3">
    <source>
        <dbReference type="Proteomes" id="UP000070720"/>
    </source>
</evidence>
<reference evidence="2 3" key="2">
    <citation type="journal article" date="2010" name="Nature">
        <title>Comparative genomics reveals mobile pathogenicity chromosomes in Fusarium.</title>
        <authorList>
            <person name="Ma L.J."/>
            <person name="van der Does H.C."/>
            <person name="Borkovich K.A."/>
            <person name="Coleman J.J."/>
            <person name="Daboussi M.J."/>
            <person name="Di Pietro A."/>
            <person name="Dufresne M."/>
            <person name="Freitag M."/>
            <person name="Grabherr M."/>
            <person name="Henrissat B."/>
            <person name="Houterman P.M."/>
            <person name="Kang S."/>
            <person name="Shim W.B."/>
            <person name="Woloshuk C."/>
            <person name="Xie X."/>
            <person name="Xu J.R."/>
            <person name="Antoniw J."/>
            <person name="Baker S.E."/>
            <person name="Bluhm B.H."/>
            <person name="Breakspear A."/>
            <person name="Brown D.W."/>
            <person name="Butchko R.A."/>
            <person name="Chapman S."/>
            <person name="Coulson R."/>
            <person name="Coutinho P.M."/>
            <person name="Danchin E.G."/>
            <person name="Diener A."/>
            <person name="Gale L.R."/>
            <person name="Gardiner D.M."/>
            <person name="Goff S."/>
            <person name="Hammond-Kosack K.E."/>
            <person name="Hilburn K."/>
            <person name="Hua-Van A."/>
            <person name="Jonkers W."/>
            <person name="Kazan K."/>
            <person name="Kodira C.D."/>
            <person name="Koehrsen M."/>
            <person name="Kumar L."/>
            <person name="Lee Y.H."/>
            <person name="Li L."/>
            <person name="Manners J.M."/>
            <person name="Miranda-Saavedra D."/>
            <person name="Mukherjee M."/>
            <person name="Park G."/>
            <person name="Park J."/>
            <person name="Park S.Y."/>
            <person name="Proctor R.H."/>
            <person name="Regev A."/>
            <person name="Ruiz-Roldan M.C."/>
            <person name="Sain D."/>
            <person name="Sakthikumar S."/>
            <person name="Sykes S."/>
            <person name="Schwartz D.C."/>
            <person name="Turgeon B.G."/>
            <person name="Wapinski I."/>
            <person name="Yoder O."/>
            <person name="Young S."/>
            <person name="Zeng Q."/>
            <person name="Zhou S."/>
            <person name="Galagan J."/>
            <person name="Cuomo C.A."/>
            <person name="Kistler H.C."/>
            <person name="Rep M."/>
        </authorList>
    </citation>
    <scope>GENOME REANNOTATION</scope>
    <source>
        <strain evidence="3">ATCC MYA-4620 / CBS 123657 / FGSC 9075 / NRRL 31084 / PH-1</strain>
        <strain evidence="2">PH-1 / ATCC MYA-4620 / FGSC 9075 / NRRL 31084</strain>
    </source>
</reference>
<protein>
    <submittedName>
        <fullName evidence="1">Chromosome 3, complete genome</fullName>
    </submittedName>
</protein>
<name>A0A098DYR6_GIBZE</name>
<reference evidence="1 3" key="3">
    <citation type="journal article" date="2015" name="BMC Genomics">
        <title>The completed genome sequence of the pathogenic ascomycete fungus Fusarium graminearum.</title>
        <authorList>
            <person name="King R."/>
            <person name="Urban M."/>
            <person name="Hammond-Kosack M.C."/>
            <person name="Hassani-Pak K."/>
            <person name="Hammond-Kosack K.E."/>
        </authorList>
    </citation>
    <scope>NUCLEOTIDE SEQUENCE [LARGE SCALE GENOMIC DNA]</scope>
    <source>
        <strain evidence="3">ATCC MYA-4620 / CBS 123657 / FGSC 9075 / NRRL 31084 / PH-1</strain>
        <strain evidence="1">PH-1</strain>
    </source>
</reference>
<organism evidence="1 3">
    <name type="scientific">Gibberella zeae (strain ATCC MYA-4620 / CBS 123657 / FGSC 9075 / NRRL 31084 / PH-1)</name>
    <name type="common">Wheat head blight fungus</name>
    <name type="synonym">Fusarium graminearum</name>
    <dbReference type="NCBI Taxonomy" id="229533"/>
    <lineage>
        <taxon>Eukaryota</taxon>
        <taxon>Fungi</taxon>
        <taxon>Dikarya</taxon>
        <taxon>Ascomycota</taxon>
        <taxon>Pezizomycotina</taxon>
        <taxon>Sordariomycetes</taxon>
        <taxon>Hypocreomycetidae</taxon>
        <taxon>Hypocreales</taxon>
        <taxon>Nectriaceae</taxon>
        <taxon>Fusarium</taxon>
    </lineage>
</organism>
<accession>A0A0E0SKN8</accession>
<keyword evidence="3" id="KW-1185">Reference proteome</keyword>
<dbReference type="InParanoid" id="A0A098DYR6"/>
<reference evidence="2 3" key="1">
    <citation type="journal article" date="2007" name="Science">
        <title>The Fusarium graminearum genome reveals a link between localized polymorphism and pathogen specialization.</title>
        <authorList>
            <person name="Cuomo C.A."/>
            <person name="Gueldener U."/>
            <person name="Xu J.-R."/>
            <person name="Trail F."/>
            <person name="Turgeon B.G."/>
            <person name="Di Pietro A."/>
            <person name="Walton J.D."/>
            <person name="Ma L.-J."/>
            <person name="Baker S.E."/>
            <person name="Rep M."/>
            <person name="Adam G."/>
            <person name="Antoniw J."/>
            <person name="Baldwin T."/>
            <person name="Calvo S.E."/>
            <person name="Chang Y.-L."/>
            <person name="DeCaprio D."/>
            <person name="Gale L.R."/>
            <person name="Gnerre S."/>
            <person name="Goswami R.S."/>
            <person name="Hammond-Kosack K."/>
            <person name="Harris L.J."/>
            <person name="Hilburn K."/>
            <person name="Kennell J.C."/>
            <person name="Kroken S."/>
            <person name="Magnuson J.K."/>
            <person name="Mannhaupt G."/>
            <person name="Mauceli E.W."/>
            <person name="Mewes H.-W."/>
            <person name="Mitterbauer R."/>
            <person name="Muehlbauer G."/>
            <person name="Muensterkoetter M."/>
            <person name="Nelson D."/>
            <person name="O'Donnell K."/>
            <person name="Ouellet T."/>
            <person name="Qi W."/>
            <person name="Quesneville H."/>
            <person name="Roncero M.I.G."/>
            <person name="Seong K.-Y."/>
            <person name="Tetko I.V."/>
            <person name="Urban M."/>
            <person name="Waalwijk C."/>
            <person name="Ward T.J."/>
            <person name="Yao J."/>
            <person name="Birren B.W."/>
            <person name="Kistler H.C."/>
        </authorList>
    </citation>
    <scope>NUCLEOTIDE SEQUENCE [LARGE SCALE GENOMIC DNA]</scope>
    <source>
        <strain evidence="3">ATCC MYA-4620 / CBS 123657 / FGSC 9075 / NRRL 31084 / PH-1</strain>
        <strain evidence="2">PH-1 / ATCC MYA-4620 / FGSC 9075 / NRRL 31084</strain>
    </source>
</reference>
<accession>A0A098DYR6</accession>
<proteinExistence type="predicted"/>
<sequence>MYFIITTSRASEIFYQAVTAVPVVTQRKYSNASAVKLPSFDHTASPHTTGPSSGVCVTCPRASKGVDSRVVPCKPASHQEPGTGSATRDSSLNINSSWDLRVCRMERCRLLKGNKVIGMLQSQLLHCNIANSCTSQGSWHSCRCRWRYKSGLLPLSAPSQTADTS</sequence>
<dbReference type="AlphaFoldDB" id="A0A098DYR6"/>
<reference evidence="2" key="4">
    <citation type="submission" date="2017-01" db="UniProtKB">
        <authorList>
            <consortium name="EnsemblFungi"/>
        </authorList>
    </citation>
    <scope>IDENTIFICATION</scope>
    <source>
        <strain evidence="2">PH-1 / ATCC MYA-4620 / FGSC 9075 / NRRL 31084</strain>
    </source>
</reference>
<evidence type="ECO:0000313" key="2">
    <source>
        <dbReference type="EnsemblFungi" id="CEF87001"/>
    </source>
</evidence>
<dbReference type="Proteomes" id="UP000070720">
    <property type="component" value="Chromosome 3"/>
</dbReference>
<dbReference type="EnsemblFungi" id="CEF87001">
    <property type="protein sequence ID" value="CEF87001"/>
    <property type="gene ID" value="FGRRES_12885_M"/>
</dbReference>
<dbReference type="EMBL" id="HG970334">
    <property type="protein sequence ID" value="CEF87001.1"/>
    <property type="molecule type" value="Genomic_DNA"/>
</dbReference>
<gene>
    <name evidence="1" type="ORF">FGRAMPH1_01T19691</name>
</gene>
<dbReference type="VEuPathDB" id="FungiDB:FGRAMPH1_01G19691"/>